<evidence type="ECO:0000313" key="1">
    <source>
        <dbReference type="EMBL" id="KAI1706056.1"/>
    </source>
</evidence>
<protein>
    <submittedName>
        <fullName evidence="1">PiggyBac transposable element-derived protein 3-like</fullName>
    </submittedName>
</protein>
<keyword evidence="2" id="KW-1185">Reference proteome</keyword>
<comment type="caution">
    <text evidence="1">The sequence shown here is derived from an EMBL/GenBank/DDBJ whole genome shotgun (WGS) entry which is preliminary data.</text>
</comment>
<organism evidence="1 2">
    <name type="scientific">Ditylenchus destructor</name>
    <dbReference type="NCBI Taxonomy" id="166010"/>
    <lineage>
        <taxon>Eukaryota</taxon>
        <taxon>Metazoa</taxon>
        <taxon>Ecdysozoa</taxon>
        <taxon>Nematoda</taxon>
        <taxon>Chromadorea</taxon>
        <taxon>Rhabditida</taxon>
        <taxon>Tylenchina</taxon>
        <taxon>Tylenchomorpha</taxon>
        <taxon>Sphaerularioidea</taxon>
        <taxon>Anguinidae</taxon>
        <taxon>Anguininae</taxon>
        <taxon>Ditylenchus</taxon>
    </lineage>
</organism>
<reference evidence="1" key="1">
    <citation type="submission" date="2022-01" db="EMBL/GenBank/DDBJ databases">
        <title>Genome Sequence Resource for Two Populations of Ditylenchus destructor, the Migratory Endoparasitic Phytonematode.</title>
        <authorList>
            <person name="Zhang H."/>
            <person name="Lin R."/>
            <person name="Xie B."/>
        </authorList>
    </citation>
    <scope>NUCLEOTIDE SEQUENCE</scope>
    <source>
        <strain evidence="1">BazhouSP</strain>
    </source>
</reference>
<dbReference type="InterPro" id="IPR052638">
    <property type="entry name" value="PiggyBac_TE-derived"/>
</dbReference>
<dbReference type="GO" id="GO:0043565">
    <property type="term" value="F:sequence-specific DNA binding"/>
    <property type="evidence" value="ECO:0007669"/>
    <property type="project" value="TreeGrafter"/>
</dbReference>
<proteinExistence type="predicted"/>
<accession>A0AAD4MTW8</accession>
<dbReference type="PANTHER" id="PTHR47055">
    <property type="entry name" value="DDE_TNP_1_7 DOMAIN-CONTAINING PROTEIN"/>
    <property type="match status" value="1"/>
</dbReference>
<dbReference type="EMBL" id="JAKKPZ010000051">
    <property type="protein sequence ID" value="KAI1706056.1"/>
    <property type="molecule type" value="Genomic_DNA"/>
</dbReference>
<evidence type="ECO:0000313" key="2">
    <source>
        <dbReference type="Proteomes" id="UP001201812"/>
    </source>
</evidence>
<dbReference type="AlphaFoldDB" id="A0AAD4MTW8"/>
<dbReference type="Proteomes" id="UP001201812">
    <property type="component" value="Unassembled WGS sequence"/>
</dbReference>
<gene>
    <name evidence="1" type="ORF">DdX_13287</name>
</gene>
<dbReference type="PANTHER" id="PTHR47055:SF3">
    <property type="entry name" value="PHORBOL-ESTER_DAG-TYPE DOMAIN-CONTAINING PROTEIN"/>
    <property type="match status" value="1"/>
</dbReference>
<sequence length="198" mass="22847">MNVEQALEYLEELDIDDPIVWCRRLSRTADNENMSDEDSADEDIGGNMDNFNRNQLLANAELRVQVPEGHQDDLLEEDNAAPMDVDPPEPVTYPPFPAQLKWSKRGSFWLNLVHQLKMRNIGYTGTVQQNRLKDCPLDRKQKRNSKNGLERGSYDWSYETNTDILACLWIDNGPVYMLSTVDAVNEKSLPFPNQIRFQ</sequence>
<name>A0AAD4MTW8_9BILA</name>